<protein>
    <submittedName>
        <fullName evidence="3">YciI family protein</fullName>
    </submittedName>
</protein>
<gene>
    <name evidence="3" type="ORF">ACFQRL_03710</name>
</gene>
<proteinExistence type="inferred from homology"/>
<comment type="caution">
    <text evidence="3">The sequence shown here is derived from an EMBL/GenBank/DDBJ whole genome shotgun (WGS) entry which is preliminary data.</text>
</comment>
<keyword evidence="4" id="KW-1185">Reference proteome</keyword>
<dbReference type="EMBL" id="JBHTBE010000001">
    <property type="protein sequence ID" value="MFC7268066.1"/>
    <property type="molecule type" value="Genomic_DNA"/>
</dbReference>
<reference evidence="4" key="1">
    <citation type="journal article" date="2019" name="Int. J. Syst. Evol. Microbiol.">
        <title>The Global Catalogue of Microorganisms (GCM) 10K type strain sequencing project: providing services to taxonomists for standard genome sequencing and annotation.</title>
        <authorList>
            <consortium name="The Broad Institute Genomics Platform"/>
            <consortium name="The Broad Institute Genome Sequencing Center for Infectious Disease"/>
            <person name="Wu L."/>
            <person name="Ma J."/>
        </authorList>
    </citation>
    <scope>NUCLEOTIDE SEQUENCE [LARGE SCALE GENOMIC DNA]</scope>
    <source>
        <strain evidence="4">CGMCC 1.15772</strain>
    </source>
</reference>
<organism evidence="3 4">
    <name type="scientific">Microbacterium fluvii</name>
    <dbReference type="NCBI Taxonomy" id="415215"/>
    <lineage>
        <taxon>Bacteria</taxon>
        <taxon>Bacillati</taxon>
        <taxon>Actinomycetota</taxon>
        <taxon>Actinomycetes</taxon>
        <taxon>Micrococcales</taxon>
        <taxon>Microbacteriaceae</taxon>
        <taxon>Microbacterium</taxon>
    </lineage>
</organism>
<comment type="similarity">
    <text evidence="1">Belongs to the YciI family.</text>
</comment>
<dbReference type="SUPFAM" id="SSF54909">
    <property type="entry name" value="Dimeric alpha+beta barrel"/>
    <property type="match status" value="1"/>
</dbReference>
<evidence type="ECO:0000256" key="1">
    <source>
        <dbReference type="ARBA" id="ARBA00007689"/>
    </source>
</evidence>
<sequence length="137" mass="15212">MAKYMLIMRNSGSVEDYADMDFEAVINAMGAYNEQMMKAGVLLGGDGLTDAAQGAVVEFTAEAPLVTDGPYGETHELFNGFWTIQAATQEEAIEWATRAPLGPGNKIEVRRMTDDSDFADYQNNEYIQQQKQWRAAE</sequence>
<dbReference type="RefSeq" id="WP_262872985.1">
    <property type="nucleotide sequence ID" value="NZ_BAABKW010000005.1"/>
</dbReference>
<accession>A0ABW2HEB3</accession>
<name>A0ABW2HEB3_9MICO</name>
<dbReference type="InterPro" id="IPR005545">
    <property type="entry name" value="YCII"/>
</dbReference>
<dbReference type="InterPro" id="IPR011008">
    <property type="entry name" value="Dimeric_a/b-barrel"/>
</dbReference>
<evidence type="ECO:0000313" key="3">
    <source>
        <dbReference type="EMBL" id="MFC7268066.1"/>
    </source>
</evidence>
<dbReference type="PANTHER" id="PTHR35174">
    <property type="entry name" value="BLL7171 PROTEIN-RELATED"/>
    <property type="match status" value="1"/>
</dbReference>
<evidence type="ECO:0000313" key="4">
    <source>
        <dbReference type="Proteomes" id="UP001596507"/>
    </source>
</evidence>
<dbReference type="Pfam" id="PF03795">
    <property type="entry name" value="YCII"/>
    <property type="match status" value="1"/>
</dbReference>
<feature type="domain" description="YCII-related" evidence="2">
    <location>
        <begin position="3"/>
        <end position="112"/>
    </location>
</feature>
<dbReference type="Gene3D" id="3.30.70.1060">
    <property type="entry name" value="Dimeric alpha+beta barrel"/>
    <property type="match status" value="1"/>
</dbReference>
<evidence type="ECO:0000259" key="2">
    <source>
        <dbReference type="Pfam" id="PF03795"/>
    </source>
</evidence>
<dbReference type="Proteomes" id="UP001596507">
    <property type="component" value="Unassembled WGS sequence"/>
</dbReference>